<evidence type="ECO:0000256" key="1">
    <source>
        <dbReference type="SAM" id="MobiDB-lite"/>
    </source>
</evidence>
<feature type="compositionally biased region" description="Basic and acidic residues" evidence="1">
    <location>
        <begin position="116"/>
        <end position="156"/>
    </location>
</feature>
<protein>
    <submittedName>
        <fullName evidence="2">Uncharacterized protein</fullName>
    </submittedName>
</protein>
<evidence type="ECO:0000313" key="3">
    <source>
        <dbReference type="Proteomes" id="UP000593577"/>
    </source>
</evidence>
<name>A0A7J8YDS3_GOSAI</name>
<comment type="caution">
    <text evidence="2">The sequence shown here is derived from an EMBL/GenBank/DDBJ whole genome shotgun (WGS) entry which is preliminary data.</text>
</comment>
<evidence type="ECO:0000313" key="2">
    <source>
        <dbReference type="EMBL" id="MBA0697725.1"/>
    </source>
</evidence>
<organism evidence="2 3">
    <name type="scientific">Gossypium aridum</name>
    <name type="common">American cotton</name>
    <name type="synonym">Erioxylum aridum</name>
    <dbReference type="NCBI Taxonomy" id="34290"/>
    <lineage>
        <taxon>Eukaryota</taxon>
        <taxon>Viridiplantae</taxon>
        <taxon>Streptophyta</taxon>
        <taxon>Embryophyta</taxon>
        <taxon>Tracheophyta</taxon>
        <taxon>Spermatophyta</taxon>
        <taxon>Magnoliopsida</taxon>
        <taxon>eudicotyledons</taxon>
        <taxon>Gunneridae</taxon>
        <taxon>Pentapetalae</taxon>
        <taxon>rosids</taxon>
        <taxon>malvids</taxon>
        <taxon>Malvales</taxon>
        <taxon>Malvaceae</taxon>
        <taxon>Malvoideae</taxon>
        <taxon>Gossypium</taxon>
    </lineage>
</organism>
<accession>A0A7J8YDS3</accession>
<dbReference type="AlphaFoldDB" id="A0A7J8YDS3"/>
<dbReference type="Proteomes" id="UP000593577">
    <property type="component" value="Unassembled WGS sequence"/>
</dbReference>
<keyword evidence="3" id="KW-1185">Reference proteome</keyword>
<reference evidence="2 3" key="1">
    <citation type="journal article" date="2019" name="Genome Biol. Evol.">
        <title>Insights into the evolution of the New World diploid cottons (Gossypium, subgenus Houzingenia) based on genome sequencing.</title>
        <authorList>
            <person name="Grover C.E."/>
            <person name="Arick M.A. 2nd"/>
            <person name="Thrash A."/>
            <person name="Conover J.L."/>
            <person name="Sanders W.S."/>
            <person name="Peterson D.G."/>
            <person name="Frelichowski J.E."/>
            <person name="Scheffler J.A."/>
            <person name="Scheffler B.E."/>
            <person name="Wendel J.F."/>
        </authorList>
    </citation>
    <scope>NUCLEOTIDE SEQUENCE [LARGE SCALE GENOMIC DNA]</scope>
    <source>
        <strain evidence="2">185</strain>
        <tissue evidence="2">Leaf</tissue>
    </source>
</reference>
<gene>
    <name evidence="2" type="ORF">Goari_021253</name>
</gene>
<feature type="region of interest" description="Disordered" evidence="1">
    <location>
        <begin position="1"/>
        <end position="31"/>
    </location>
</feature>
<feature type="region of interest" description="Disordered" evidence="1">
    <location>
        <begin position="68"/>
        <end position="162"/>
    </location>
</feature>
<proteinExistence type="predicted"/>
<feature type="compositionally biased region" description="Polar residues" evidence="1">
    <location>
        <begin position="102"/>
        <end position="115"/>
    </location>
</feature>
<sequence>CKHKVQGAQKKHVAVQGLEKEPKLQHAPLPTRRLCRHEARKTSARTAVGLAGLLTEAKPYQILRYEPPKAKSVPWLPRTINVRSTNMKDKTGAKRHKKGTKDSSCQPEVQTTSSQRPKDKKIEDGDKRPSYSTDRMEKRNERNVKQARGSLDRSNEQRWLAR</sequence>
<dbReference type="EMBL" id="JABFAA010000012">
    <property type="protein sequence ID" value="MBA0697725.1"/>
    <property type="molecule type" value="Genomic_DNA"/>
</dbReference>
<feature type="non-terminal residue" evidence="2">
    <location>
        <position position="1"/>
    </location>
</feature>
<feature type="compositionally biased region" description="Basic residues" evidence="1">
    <location>
        <begin position="1"/>
        <end position="13"/>
    </location>
</feature>